<proteinExistence type="predicted"/>
<evidence type="ECO:0000313" key="2">
    <source>
        <dbReference type="EMBL" id="PKI31770.1"/>
    </source>
</evidence>
<feature type="compositionally biased region" description="Basic and acidic residues" evidence="1">
    <location>
        <begin position="1"/>
        <end position="10"/>
    </location>
</feature>
<organism evidence="2 3">
    <name type="scientific">Punica granatum</name>
    <name type="common">Pomegranate</name>
    <dbReference type="NCBI Taxonomy" id="22663"/>
    <lineage>
        <taxon>Eukaryota</taxon>
        <taxon>Viridiplantae</taxon>
        <taxon>Streptophyta</taxon>
        <taxon>Embryophyta</taxon>
        <taxon>Tracheophyta</taxon>
        <taxon>Spermatophyta</taxon>
        <taxon>Magnoliopsida</taxon>
        <taxon>eudicotyledons</taxon>
        <taxon>Gunneridae</taxon>
        <taxon>Pentapetalae</taxon>
        <taxon>rosids</taxon>
        <taxon>malvids</taxon>
        <taxon>Myrtales</taxon>
        <taxon>Lythraceae</taxon>
        <taxon>Punica</taxon>
    </lineage>
</organism>
<evidence type="ECO:0000256" key="1">
    <source>
        <dbReference type="SAM" id="MobiDB-lite"/>
    </source>
</evidence>
<comment type="caution">
    <text evidence="2">The sequence shown here is derived from an EMBL/GenBank/DDBJ whole genome shotgun (WGS) entry which is preliminary data.</text>
</comment>
<dbReference type="EMBL" id="PGOL01008402">
    <property type="protein sequence ID" value="PKI31770.1"/>
    <property type="molecule type" value="Genomic_DNA"/>
</dbReference>
<dbReference type="Proteomes" id="UP000233551">
    <property type="component" value="Unassembled WGS sequence"/>
</dbReference>
<feature type="compositionally biased region" description="Low complexity" evidence="1">
    <location>
        <begin position="11"/>
        <end position="28"/>
    </location>
</feature>
<evidence type="ECO:0000313" key="3">
    <source>
        <dbReference type="Proteomes" id="UP000233551"/>
    </source>
</evidence>
<gene>
    <name evidence="2" type="ORF">CRG98_047837</name>
</gene>
<sequence>MDSGENRKAELLSFHPPLPLSPSSCYSSYSNFPPPPESMPVLLEPPSTPKLKLLLATVLLGSSTSLLCRCPTIAQLLPVDVLSSFSAMVSSGDLPRLVRNLKVHMFPSNFSSEEAC</sequence>
<reference evidence="2 3" key="1">
    <citation type="submission" date="2017-11" db="EMBL/GenBank/DDBJ databases">
        <title>De-novo sequencing of pomegranate (Punica granatum L.) genome.</title>
        <authorList>
            <person name="Akparov Z."/>
            <person name="Amiraslanov A."/>
            <person name="Hajiyeva S."/>
            <person name="Abbasov M."/>
            <person name="Kaur K."/>
            <person name="Hamwieh A."/>
            <person name="Solovyev V."/>
            <person name="Salamov A."/>
            <person name="Braich B."/>
            <person name="Kosarev P."/>
            <person name="Mahmoud A."/>
            <person name="Hajiyev E."/>
            <person name="Babayeva S."/>
            <person name="Izzatullayeva V."/>
            <person name="Mammadov A."/>
            <person name="Mammadov A."/>
            <person name="Sharifova S."/>
            <person name="Ojaghi J."/>
            <person name="Eynullazada K."/>
            <person name="Bayramov B."/>
            <person name="Abdulazimova A."/>
            <person name="Shahmuradov I."/>
        </authorList>
    </citation>
    <scope>NUCLEOTIDE SEQUENCE [LARGE SCALE GENOMIC DNA]</scope>
    <source>
        <strain evidence="3">cv. AG2017</strain>
        <tissue evidence="2">Leaf</tissue>
    </source>
</reference>
<name>A0A2I0HJW4_PUNGR</name>
<keyword evidence="3" id="KW-1185">Reference proteome</keyword>
<dbReference type="AlphaFoldDB" id="A0A2I0HJW4"/>
<accession>A0A2I0HJW4</accession>
<protein>
    <submittedName>
        <fullName evidence="2">Uncharacterized protein</fullName>
    </submittedName>
</protein>
<feature type="region of interest" description="Disordered" evidence="1">
    <location>
        <begin position="1"/>
        <end position="28"/>
    </location>
</feature>